<dbReference type="Proteomes" id="UP000092445">
    <property type="component" value="Unassembled WGS sequence"/>
</dbReference>
<feature type="transmembrane region" description="Helical" evidence="1">
    <location>
        <begin position="60"/>
        <end position="78"/>
    </location>
</feature>
<keyword evidence="1" id="KW-0472">Membrane</keyword>
<dbReference type="VEuPathDB" id="VectorBase:GPAI021401"/>
<reference evidence="2" key="2">
    <citation type="submission" date="2020-05" db="UniProtKB">
        <authorList>
            <consortium name="EnsemblMetazoa"/>
        </authorList>
    </citation>
    <scope>IDENTIFICATION</scope>
    <source>
        <strain evidence="2">IAEA</strain>
    </source>
</reference>
<protein>
    <submittedName>
        <fullName evidence="2">Uncharacterized protein</fullName>
    </submittedName>
</protein>
<name>A0A1A9ZPY5_GLOPL</name>
<keyword evidence="3" id="KW-1185">Reference proteome</keyword>
<sequence>MPHTPSSMHEYEVNANELKEMNTECVSFNISCYGSFLQMCTILNVIIFRCRHHHYHCDHHLLLFCFLLKCNNFVGGYIELCTSKGQEALPAFVNIVLVCVPLFFRLFLPIAQRQAYPVLYNFSLILIEEPCIDK</sequence>
<accession>A0A1A9ZPY5</accession>
<feature type="transmembrane region" description="Helical" evidence="1">
    <location>
        <begin position="26"/>
        <end position="48"/>
    </location>
</feature>
<proteinExistence type="predicted"/>
<dbReference type="EnsemblMetazoa" id="GPAI021401-RA">
    <property type="protein sequence ID" value="GPAI021401-PA"/>
    <property type="gene ID" value="GPAI021401"/>
</dbReference>
<feature type="transmembrane region" description="Helical" evidence="1">
    <location>
        <begin position="90"/>
        <end position="108"/>
    </location>
</feature>
<keyword evidence="1" id="KW-1133">Transmembrane helix</keyword>
<evidence type="ECO:0000256" key="1">
    <source>
        <dbReference type="SAM" id="Phobius"/>
    </source>
</evidence>
<evidence type="ECO:0000313" key="3">
    <source>
        <dbReference type="Proteomes" id="UP000092445"/>
    </source>
</evidence>
<reference evidence="3" key="1">
    <citation type="submission" date="2014-03" db="EMBL/GenBank/DDBJ databases">
        <authorList>
            <person name="Aksoy S."/>
            <person name="Warren W."/>
            <person name="Wilson R.K."/>
        </authorList>
    </citation>
    <scope>NUCLEOTIDE SEQUENCE [LARGE SCALE GENOMIC DNA]</scope>
    <source>
        <strain evidence="3">IAEA</strain>
    </source>
</reference>
<keyword evidence="1" id="KW-0812">Transmembrane</keyword>
<organism evidence="2 3">
    <name type="scientific">Glossina pallidipes</name>
    <name type="common">Tsetse fly</name>
    <dbReference type="NCBI Taxonomy" id="7398"/>
    <lineage>
        <taxon>Eukaryota</taxon>
        <taxon>Metazoa</taxon>
        <taxon>Ecdysozoa</taxon>
        <taxon>Arthropoda</taxon>
        <taxon>Hexapoda</taxon>
        <taxon>Insecta</taxon>
        <taxon>Pterygota</taxon>
        <taxon>Neoptera</taxon>
        <taxon>Endopterygota</taxon>
        <taxon>Diptera</taxon>
        <taxon>Brachycera</taxon>
        <taxon>Muscomorpha</taxon>
        <taxon>Hippoboscoidea</taxon>
        <taxon>Glossinidae</taxon>
        <taxon>Glossina</taxon>
    </lineage>
</organism>
<dbReference type="AlphaFoldDB" id="A0A1A9ZPY5"/>
<evidence type="ECO:0000313" key="2">
    <source>
        <dbReference type="EnsemblMetazoa" id="GPAI021401-PA"/>
    </source>
</evidence>